<proteinExistence type="predicted"/>
<evidence type="ECO:0000313" key="4">
    <source>
        <dbReference type="Proteomes" id="UP000264541"/>
    </source>
</evidence>
<dbReference type="InterPro" id="IPR010318">
    <property type="entry name" value="S-Me-THD_N"/>
</dbReference>
<organism evidence="3 4">
    <name type="scientific">Peribacillus saganii</name>
    <dbReference type="NCBI Taxonomy" id="2303992"/>
    <lineage>
        <taxon>Bacteria</taxon>
        <taxon>Bacillati</taxon>
        <taxon>Bacillota</taxon>
        <taxon>Bacilli</taxon>
        <taxon>Bacillales</taxon>
        <taxon>Bacillaceae</taxon>
        <taxon>Peribacillus</taxon>
    </lineage>
</organism>
<evidence type="ECO:0000259" key="1">
    <source>
        <dbReference type="Pfam" id="PF06032"/>
    </source>
</evidence>
<keyword evidence="4" id="KW-1185">Reference proteome</keyword>
<dbReference type="AlphaFoldDB" id="A0A372LS81"/>
<dbReference type="InterPro" id="IPR027479">
    <property type="entry name" value="S-Me-THD_N_sf"/>
</dbReference>
<dbReference type="Pfam" id="PF06032">
    <property type="entry name" value="S-Me-THD_N"/>
    <property type="match status" value="1"/>
</dbReference>
<feature type="domain" description="S-Me-THD-like C-terminal" evidence="2">
    <location>
        <begin position="174"/>
        <end position="326"/>
    </location>
</feature>
<accession>A0A372LS81</accession>
<dbReference type="RefSeq" id="WP_117325644.1">
    <property type="nucleotide sequence ID" value="NZ_QVTE01000013.1"/>
</dbReference>
<dbReference type="EMBL" id="QVTE01000013">
    <property type="protein sequence ID" value="RFU70670.1"/>
    <property type="molecule type" value="Genomic_DNA"/>
</dbReference>
<sequence>MAKIKLDEKSVEYAVYGGAVLGGGGGGWIEDGLQIGRLAFEIGQPELLTVDELQDEDLLVTVSLVGAPAAKDKFVKPIHYAKALEILSEKIGKPIQGIITNENGAGTTVNGWFQSAVTGIPIIDIPCNGRAHPTGSMGSMNLSEQSDYVSHQAAVGGKGANYMELSISGSLDKASTIIRKASIEAGGLLAVARNPVTVAYAKANGAAGAIQQAIEVGEALLSHKGEAAIDAAVKRLGGKVVVEGTVTDFILETTGGFDVGTVTINDSYDMTFWNEYMTIEKDGERYGTFPDLIMTLDAKTAKPIVSAAIEKGQQIAVIAVPKENLILSSTMRNEKLMKPVEEIIKKSIIPYLF</sequence>
<protein>
    <submittedName>
        <fullName evidence="3">DUF917 family protein</fullName>
    </submittedName>
</protein>
<dbReference type="SUPFAM" id="SSF160991">
    <property type="entry name" value="CV3147-like"/>
    <property type="match status" value="1"/>
</dbReference>
<dbReference type="OrthoDB" id="7441206at2"/>
<feature type="domain" description="S-Me-THD N-terminal" evidence="1">
    <location>
        <begin position="11"/>
        <end position="145"/>
    </location>
</feature>
<dbReference type="InterPro" id="IPR024071">
    <property type="entry name" value="S-Me-THD_C_sf"/>
</dbReference>
<dbReference type="Gene3D" id="3.40.1610.10">
    <property type="entry name" value="CV3147-like domain"/>
    <property type="match status" value="1"/>
</dbReference>
<gene>
    <name evidence="3" type="ORF">D0469_05510</name>
</gene>
<dbReference type="InterPro" id="IPR048350">
    <property type="entry name" value="S-Me-THD-like_C"/>
</dbReference>
<dbReference type="Pfam" id="PF20906">
    <property type="entry name" value="S-Me-THD_C"/>
    <property type="match status" value="1"/>
</dbReference>
<name>A0A372LS81_9BACI</name>
<evidence type="ECO:0000313" key="3">
    <source>
        <dbReference type="EMBL" id="RFU70670.1"/>
    </source>
</evidence>
<dbReference type="Gene3D" id="2.40.390.10">
    <property type="entry name" value="CV3147-like"/>
    <property type="match status" value="1"/>
</dbReference>
<evidence type="ECO:0000259" key="2">
    <source>
        <dbReference type="Pfam" id="PF20906"/>
    </source>
</evidence>
<reference evidence="3 4" key="1">
    <citation type="submission" date="2018-08" db="EMBL/GenBank/DDBJ databases">
        <title>Bacillus chawlae sp. nov., Bacillus glennii sp. nov., and Bacillus saganii sp. nov. Isolated from the Vehicle Assembly Building at Kennedy Space Center where the Viking Spacecraft were Assembled.</title>
        <authorList>
            <person name="Seuylemezian A."/>
            <person name="Vaishampayan P."/>
        </authorList>
    </citation>
    <scope>NUCLEOTIDE SEQUENCE [LARGE SCALE GENOMIC DNA]</scope>
    <source>
        <strain evidence="3 4">V47-23a</strain>
    </source>
</reference>
<comment type="caution">
    <text evidence="3">The sequence shown here is derived from an EMBL/GenBank/DDBJ whole genome shotgun (WGS) entry which is preliminary data.</text>
</comment>
<dbReference type="Proteomes" id="UP000264541">
    <property type="component" value="Unassembled WGS sequence"/>
</dbReference>